<feature type="compositionally biased region" description="Polar residues" evidence="1">
    <location>
        <begin position="66"/>
        <end position="77"/>
    </location>
</feature>
<organism evidence="2">
    <name type="scientific">Mytilinidion resinicola</name>
    <dbReference type="NCBI Taxonomy" id="574789"/>
    <lineage>
        <taxon>Eukaryota</taxon>
        <taxon>Fungi</taxon>
        <taxon>Dikarya</taxon>
        <taxon>Ascomycota</taxon>
        <taxon>Pezizomycotina</taxon>
        <taxon>Dothideomycetes</taxon>
        <taxon>Pleosporomycetidae</taxon>
        <taxon>Mytilinidiales</taxon>
        <taxon>Mytilinidiaceae</taxon>
        <taxon>Mytilinidion</taxon>
    </lineage>
</organism>
<accession>A0A6A6Y9R6</accession>
<evidence type="ECO:0000256" key="1">
    <source>
        <dbReference type="SAM" id="MobiDB-lite"/>
    </source>
</evidence>
<dbReference type="EMBL" id="MU003710">
    <property type="protein sequence ID" value="KAF2805308.1"/>
    <property type="molecule type" value="Genomic_DNA"/>
</dbReference>
<feature type="compositionally biased region" description="Basic and acidic residues" evidence="1">
    <location>
        <begin position="91"/>
        <end position="109"/>
    </location>
</feature>
<evidence type="ECO:0000313" key="4">
    <source>
        <dbReference type="RefSeq" id="XP_033572272.1"/>
    </source>
</evidence>
<dbReference type="RefSeq" id="XP_033572272.1">
    <property type="nucleotide sequence ID" value="XM_033720896.1"/>
</dbReference>
<reference evidence="4" key="2">
    <citation type="submission" date="2020-04" db="EMBL/GenBank/DDBJ databases">
        <authorList>
            <consortium name="NCBI Genome Project"/>
        </authorList>
    </citation>
    <scope>NUCLEOTIDE SEQUENCE</scope>
    <source>
        <strain evidence="4">CBS 304.34</strain>
    </source>
</reference>
<sequence length="138" mass="14835">MVCACEVCAAGEEEEDRSEGGEEHEEGGEEGEEDEAMESEINELGKPVLAFEETDGVVRAADGIGHTNNASTPSTRPTLIVKLRRSVIPAPRHENEVGKASKKGGPKDNSKKHRQASSLWETKPEGSSAHSIKRQKTG</sequence>
<evidence type="ECO:0000313" key="3">
    <source>
        <dbReference type="Proteomes" id="UP000504636"/>
    </source>
</evidence>
<feature type="region of interest" description="Disordered" evidence="1">
    <location>
        <begin position="10"/>
        <end position="45"/>
    </location>
</feature>
<evidence type="ECO:0000313" key="2">
    <source>
        <dbReference type="EMBL" id="KAF2805308.1"/>
    </source>
</evidence>
<dbReference type="Proteomes" id="UP000504636">
    <property type="component" value="Unplaced"/>
</dbReference>
<reference evidence="4" key="3">
    <citation type="submission" date="2025-04" db="UniProtKB">
        <authorList>
            <consortium name="RefSeq"/>
        </authorList>
    </citation>
    <scope>IDENTIFICATION</scope>
    <source>
        <strain evidence="4">CBS 304.34</strain>
    </source>
</reference>
<keyword evidence="3" id="KW-1185">Reference proteome</keyword>
<protein>
    <submittedName>
        <fullName evidence="2 4">Uncharacterized protein</fullName>
    </submittedName>
</protein>
<feature type="region of interest" description="Disordered" evidence="1">
    <location>
        <begin position="61"/>
        <end position="138"/>
    </location>
</feature>
<reference evidence="2 4" key="1">
    <citation type="journal article" date="2020" name="Stud. Mycol.">
        <title>101 Dothideomycetes genomes: a test case for predicting lifestyles and emergence of pathogens.</title>
        <authorList>
            <person name="Haridas S."/>
            <person name="Albert R."/>
            <person name="Binder M."/>
            <person name="Bloem J."/>
            <person name="Labutti K."/>
            <person name="Salamov A."/>
            <person name="Andreopoulos B."/>
            <person name="Baker S."/>
            <person name="Barry K."/>
            <person name="Bills G."/>
            <person name="Bluhm B."/>
            <person name="Cannon C."/>
            <person name="Castanera R."/>
            <person name="Culley D."/>
            <person name="Daum C."/>
            <person name="Ezra D."/>
            <person name="Gonzalez J."/>
            <person name="Henrissat B."/>
            <person name="Kuo A."/>
            <person name="Liang C."/>
            <person name="Lipzen A."/>
            <person name="Lutzoni F."/>
            <person name="Magnuson J."/>
            <person name="Mondo S."/>
            <person name="Nolan M."/>
            <person name="Ohm R."/>
            <person name="Pangilinan J."/>
            <person name="Park H.-J."/>
            <person name="Ramirez L."/>
            <person name="Alfaro M."/>
            <person name="Sun H."/>
            <person name="Tritt A."/>
            <person name="Yoshinaga Y."/>
            <person name="Zwiers L.-H."/>
            <person name="Turgeon B."/>
            <person name="Goodwin S."/>
            <person name="Spatafora J."/>
            <person name="Crous P."/>
            <person name="Grigoriev I."/>
        </authorList>
    </citation>
    <scope>NUCLEOTIDE SEQUENCE</scope>
    <source>
        <strain evidence="2 4">CBS 304.34</strain>
    </source>
</reference>
<dbReference type="AlphaFoldDB" id="A0A6A6Y9R6"/>
<gene>
    <name evidence="2 4" type="ORF">BDZ99DRAFT_466942</name>
</gene>
<feature type="compositionally biased region" description="Acidic residues" evidence="1">
    <location>
        <begin position="11"/>
        <end position="41"/>
    </location>
</feature>
<proteinExistence type="predicted"/>
<name>A0A6A6Y9R6_9PEZI</name>
<dbReference type="GeneID" id="54461789"/>